<keyword evidence="4" id="KW-1185">Reference proteome</keyword>
<feature type="domain" description="Activator of Hsp90 ATPase homologue 1/2-like C-terminal" evidence="2">
    <location>
        <begin position="16"/>
        <end position="143"/>
    </location>
</feature>
<dbReference type="Gene3D" id="3.30.530.20">
    <property type="match status" value="1"/>
</dbReference>
<dbReference type="KEGG" id="xce:Xcel_0746"/>
<reference evidence="4" key="1">
    <citation type="submission" date="2009-11" db="EMBL/GenBank/DDBJ databases">
        <title>The complete chromosome of Xylanimonas cellulosilytica DSM 15894.</title>
        <authorList>
            <consortium name="US DOE Joint Genome Institute (JGI-PGF)"/>
            <person name="Lucas S."/>
            <person name="Copeland A."/>
            <person name="Lapidus A."/>
            <person name="Glavina del Rio T."/>
            <person name="Dalin E."/>
            <person name="Tice H."/>
            <person name="Bruce D."/>
            <person name="Goodwin L."/>
            <person name="Pitluck S."/>
            <person name="Kyrpides N."/>
            <person name="Mavromatis K."/>
            <person name="Ivanova N."/>
            <person name="Mikhailova N."/>
            <person name="Foster B."/>
            <person name="Clum A."/>
            <person name="Brettin T."/>
            <person name="Detter J.C."/>
            <person name="Han C."/>
            <person name="Larimer F."/>
            <person name="Land M."/>
            <person name="Hauser L."/>
            <person name="Markowitz V."/>
            <person name="Cheng J.F."/>
            <person name="Hugenholtz P."/>
            <person name="Woyke T."/>
            <person name="Wu D."/>
            <person name="Gehrich-Schroeter G."/>
            <person name="Schneider S."/>
            <person name="Pukall S.R."/>
            <person name="Klenk H.P."/>
            <person name="Eisen J.A."/>
        </authorList>
    </citation>
    <scope>NUCLEOTIDE SEQUENCE [LARGE SCALE GENOMIC DNA]</scope>
    <source>
        <strain evidence="4">DSM 15894 / CECT 5975 / LMG 20990 / XIL07</strain>
    </source>
</reference>
<accession>D1BXH5</accession>
<evidence type="ECO:0000256" key="1">
    <source>
        <dbReference type="ARBA" id="ARBA00006817"/>
    </source>
</evidence>
<comment type="similarity">
    <text evidence="1">Belongs to the AHA1 family.</text>
</comment>
<dbReference type="InterPro" id="IPR023393">
    <property type="entry name" value="START-like_dom_sf"/>
</dbReference>
<dbReference type="InterPro" id="IPR013538">
    <property type="entry name" value="ASHA1/2-like_C"/>
</dbReference>
<reference evidence="3 4" key="2">
    <citation type="journal article" date="2010" name="Stand. Genomic Sci.">
        <title>Complete genome sequence of Xylanimonas cellulosilytica type strain (XIL07).</title>
        <authorList>
            <person name="Foster B."/>
            <person name="Pukall R."/>
            <person name="Abt B."/>
            <person name="Nolan M."/>
            <person name="Glavina Del Rio T."/>
            <person name="Chen F."/>
            <person name="Lucas S."/>
            <person name="Tice H."/>
            <person name="Pitluck S."/>
            <person name="Cheng J.-F."/>
            <person name="Chertkov O."/>
            <person name="Brettin T."/>
            <person name="Han C."/>
            <person name="Detter J.C."/>
            <person name="Bruce D."/>
            <person name="Goodwin L."/>
            <person name="Ivanova N."/>
            <person name="Mavromatis K."/>
            <person name="Pati A."/>
            <person name="Mikhailova N."/>
            <person name="Chen A."/>
            <person name="Palaniappan K."/>
            <person name="Land M."/>
            <person name="Hauser L."/>
            <person name="Chang Y.-J."/>
            <person name="Jeffries C.D."/>
            <person name="Chain P."/>
            <person name="Rohde M."/>
            <person name="Goeker M."/>
            <person name="Bristow J."/>
            <person name="Eisen J.A."/>
            <person name="Markowitz V."/>
            <person name="Hugenholtz P."/>
            <person name="Kyrpides N.C."/>
            <person name="Klenk H.-P."/>
            <person name="Lapidus A."/>
        </authorList>
    </citation>
    <scope>NUCLEOTIDE SEQUENCE [LARGE SCALE GENOMIC DNA]</scope>
    <source>
        <strain evidence="4">DSM 15894 / CECT 5975 / LMG 20990 / XIL07</strain>
    </source>
</reference>
<dbReference type="STRING" id="446471.Xcel_0746"/>
<dbReference type="EMBL" id="CP001821">
    <property type="protein sequence ID" value="ACZ29785.1"/>
    <property type="molecule type" value="Genomic_DNA"/>
</dbReference>
<dbReference type="Pfam" id="PF08327">
    <property type="entry name" value="AHSA1"/>
    <property type="match status" value="1"/>
</dbReference>
<dbReference type="HOGENOM" id="CLU_108923_4_0_11"/>
<organism evidence="3 4">
    <name type="scientific">Xylanimonas cellulosilytica (strain DSM 15894 / JCM 12276 / CECT 5975 / KCTC 9989 / LMG 20990 / NBRC 107835 / XIL07)</name>
    <dbReference type="NCBI Taxonomy" id="446471"/>
    <lineage>
        <taxon>Bacteria</taxon>
        <taxon>Bacillati</taxon>
        <taxon>Actinomycetota</taxon>
        <taxon>Actinomycetes</taxon>
        <taxon>Micrococcales</taxon>
        <taxon>Promicromonosporaceae</taxon>
        <taxon>Xylanimonas</taxon>
    </lineage>
</organism>
<dbReference type="RefSeq" id="WP_012877527.1">
    <property type="nucleotide sequence ID" value="NC_013530.1"/>
</dbReference>
<name>D1BXH5_XYLCX</name>
<dbReference type="SUPFAM" id="SSF55961">
    <property type="entry name" value="Bet v1-like"/>
    <property type="match status" value="1"/>
</dbReference>
<gene>
    <name evidence="3" type="ordered locus">Xcel_0746</name>
</gene>
<dbReference type="AlphaFoldDB" id="D1BXH5"/>
<sequence>MTEQAGTLVFEITITAPPERVWEAIVTPEFRARYFFGQRSEVDARVGGRILSWDPETGEPWGDDVVLECDPPRVLAHTWRSLYDPELAAERESRVTWTITPTASPGEGCVLRVVHDRLDASPKTAAHVTGWTTVIDGLKQVVESSTPAIVH</sequence>
<evidence type="ECO:0000259" key="2">
    <source>
        <dbReference type="Pfam" id="PF08327"/>
    </source>
</evidence>
<dbReference type="eggNOG" id="COG3832">
    <property type="taxonomic scope" value="Bacteria"/>
</dbReference>
<dbReference type="Proteomes" id="UP000002255">
    <property type="component" value="Chromosome"/>
</dbReference>
<evidence type="ECO:0000313" key="3">
    <source>
        <dbReference type="EMBL" id="ACZ29785.1"/>
    </source>
</evidence>
<proteinExistence type="inferred from homology"/>
<protein>
    <submittedName>
        <fullName evidence="3">Activator of Hsp90 ATPase 1 family protein</fullName>
    </submittedName>
</protein>
<evidence type="ECO:0000313" key="4">
    <source>
        <dbReference type="Proteomes" id="UP000002255"/>
    </source>
</evidence>